<dbReference type="EMBL" id="CAUYUJ010004388">
    <property type="protein sequence ID" value="CAK0809362.1"/>
    <property type="molecule type" value="Genomic_DNA"/>
</dbReference>
<gene>
    <name evidence="1" type="ORF">PCOR1329_LOCUS14636</name>
</gene>
<feature type="non-terminal residue" evidence="1">
    <location>
        <position position="283"/>
    </location>
</feature>
<dbReference type="Proteomes" id="UP001189429">
    <property type="component" value="Unassembled WGS sequence"/>
</dbReference>
<protein>
    <submittedName>
        <fullName evidence="1">Uncharacterized protein</fullName>
    </submittedName>
</protein>
<proteinExistence type="predicted"/>
<name>A0ABN9QSZ1_9DINO</name>
<sequence length="283" mass="31203">MAAELSDRERMLGLLRCRTPAWEHHVVLCGLPQTQVGRLGGRGLVTDLIETLNRLDPVGVCIVDHSAEERMADLCLVEPTMRRMAAEGSLRAVSADPRDRDNLLLGGRVGAARAVVALPEQLSNAMECSLTNMGDEIKTRHKMLKQVLDTNTVITMQVARGCAERRRRRSMTKTPSQAQPNKSNKLHCVTLLLQESTSNLFFGHANHRHMGATHSVDPRWMDAAPLNMSPLFASGELLSMTCFDRFAVEALFTPQVVPLIRMLVFGDRSAGTGEPCSGSRLHQ</sequence>
<keyword evidence="2" id="KW-1185">Reference proteome</keyword>
<evidence type="ECO:0000313" key="1">
    <source>
        <dbReference type="EMBL" id="CAK0809362.1"/>
    </source>
</evidence>
<evidence type="ECO:0000313" key="2">
    <source>
        <dbReference type="Proteomes" id="UP001189429"/>
    </source>
</evidence>
<organism evidence="1 2">
    <name type="scientific">Prorocentrum cordatum</name>
    <dbReference type="NCBI Taxonomy" id="2364126"/>
    <lineage>
        <taxon>Eukaryota</taxon>
        <taxon>Sar</taxon>
        <taxon>Alveolata</taxon>
        <taxon>Dinophyceae</taxon>
        <taxon>Prorocentrales</taxon>
        <taxon>Prorocentraceae</taxon>
        <taxon>Prorocentrum</taxon>
    </lineage>
</organism>
<reference evidence="1" key="1">
    <citation type="submission" date="2023-10" db="EMBL/GenBank/DDBJ databases">
        <authorList>
            <person name="Chen Y."/>
            <person name="Shah S."/>
            <person name="Dougan E. K."/>
            <person name="Thang M."/>
            <person name="Chan C."/>
        </authorList>
    </citation>
    <scope>NUCLEOTIDE SEQUENCE [LARGE SCALE GENOMIC DNA]</scope>
</reference>
<accession>A0ABN9QSZ1</accession>
<comment type="caution">
    <text evidence="1">The sequence shown here is derived from an EMBL/GenBank/DDBJ whole genome shotgun (WGS) entry which is preliminary data.</text>
</comment>